<dbReference type="Proteomes" id="UP000011087">
    <property type="component" value="Unassembled WGS sequence"/>
</dbReference>
<dbReference type="HOGENOM" id="CLU_1464983_0_0_1"/>
<dbReference type="EMBL" id="JH993139">
    <property type="protein sequence ID" value="EKX33505.1"/>
    <property type="molecule type" value="Genomic_DNA"/>
</dbReference>
<reference evidence="2 4" key="1">
    <citation type="journal article" date="2012" name="Nature">
        <title>Algal genomes reveal evolutionary mosaicism and the fate of nucleomorphs.</title>
        <authorList>
            <consortium name="DOE Joint Genome Institute"/>
            <person name="Curtis B.A."/>
            <person name="Tanifuji G."/>
            <person name="Burki F."/>
            <person name="Gruber A."/>
            <person name="Irimia M."/>
            <person name="Maruyama S."/>
            <person name="Arias M.C."/>
            <person name="Ball S.G."/>
            <person name="Gile G.H."/>
            <person name="Hirakawa Y."/>
            <person name="Hopkins J.F."/>
            <person name="Kuo A."/>
            <person name="Rensing S.A."/>
            <person name="Schmutz J."/>
            <person name="Symeonidi A."/>
            <person name="Elias M."/>
            <person name="Eveleigh R.J."/>
            <person name="Herman E.K."/>
            <person name="Klute M.J."/>
            <person name="Nakayama T."/>
            <person name="Obornik M."/>
            <person name="Reyes-Prieto A."/>
            <person name="Armbrust E.V."/>
            <person name="Aves S.J."/>
            <person name="Beiko R.G."/>
            <person name="Coutinho P."/>
            <person name="Dacks J.B."/>
            <person name="Durnford D.G."/>
            <person name="Fast N.M."/>
            <person name="Green B.R."/>
            <person name="Grisdale C.J."/>
            <person name="Hempel F."/>
            <person name="Henrissat B."/>
            <person name="Hoppner M.P."/>
            <person name="Ishida K."/>
            <person name="Kim E."/>
            <person name="Koreny L."/>
            <person name="Kroth P.G."/>
            <person name="Liu Y."/>
            <person name="Malik S.B."/>
            <person name="Maier U.G."/>
            <person name="McRose D."/>
            <person name="Mock T."/>
            <person name="Neilson J.A."/>
            <person name="Onodera N.T."/>
            <person name="Poole A.M."/>
            <person name="Pritham E.J."/>
            <person name="Richards T.A."/>
            <person name="Rocap G."/>
            <person name="Roy S.W."/>
            <person name="Sarai C."/>
            <person name="Schaack S."/>
            <person name="Shirato S."/>
            <person name="Slamovits C.H."/>
            <person name="Spencer D.F."/>
            <person name="Suzuki S."/>
            <person name="Worden A.Z."/>
            <person name="Zauner S."/>
            <person name="Barry K."/>
            <person name="Bell C."/>
            <person name="Bharti A.K."/>
            <person name="Crow J.A."/>
            <person name="Grimwood J."/>
            <person name="Kramer R."/>
            <person name="Lindquist E."/>
            <person name="Lucas S."/>
            <person name="Salamov A."/>
            <person name="McFadden G.I."/>
            <person name="Lane C.E."/>
            <person name="Keeling P.J."/>
            <person name="Gray M.W."/>
            <person name="Grigoriev I.V."/>
            <person name="Archibald J.M."/>
        </authorList>
    </citation>
    <scope>NUCLEOTIDE SEQUENCE</scope>
    <source>
        <strain evidence="2 4">CCMP2712</strain>
    </source>
</reference>
<dbReference type="PaxDb" id="55529-EKX33505"/>
<dbReference type="RefSeq" id="XP_005820485.1">
    <property type="nucleotide sequence ID" value="XM_005820428.1"/>
</dbReference>
<reference evidence="3" key="3">
    <citation type="submission" date="2015-06" db="UniProtKB">
        <authorList>
            <consortium name="EnsemblProtists"/>
        </authorList>
    </citation>
    <scope>IDENTIFICATION</scope>
</reference>
<reference evidence="4" key="2">
    <citation type="submission" date="2012-11" db="EMBL/GenBank/DDBJ databases">
        <authorList>
            <person name="Kuo A."/>
            <person name="Curtis B.A."/>
            <person name="Tanifuji G."/>
            <person name="Burki F."/>
            <person name="Gruber A."/>
            <person name="Irimia M."/>
            <person name="Maruyama S."/>
            <person name="Arias M.C."/>
            <person name="Ball S.G."/>
            <person name="Gile G.H."/>
            <person name="Hirakawa Y."/>
            <person name="Hopkins J.F."/>
            <person name="Rensing S.A."/>
            <person name="Schmutz J."/>
            <person name="Symeonidi A."/>
            <person name="Elias M."/>
            <person name="Eveleigh R.J."/>
            <person name="Herman E.K."/>
            <person name="Klute M.J."/>
            <person name="Nakayama T."/>
            <person name="Obornik M."/>
            <person name="Reyes-Prieto A."/>
            <person name="Armbrust E.V."/>
            <person name="Aves S.J."/>
            <person name="Beiko R.G."/>
            <person name="Coutinho P."/>
            <person name="Dacks J.B."/>
            <person name="Durnford D.G."/>
            <person name="Fast N.M."/>
            <person name="Green B.R."/>
            <person name="Grisdale C."/>
            <person name="Hempe F."/>
            <person name="Henrissat B."/>
            <person name="Hoppner M.P."/>
            <person name="Ishida K.-I."/>
            <person name="Kim E."/>
            <person name="Koreny L."/>
            <person name="Kroth P.G."/>
            <person name="Liu Y."/>
            <person name="Malik S.-B."/>
            <person name="Maier U.G."/>
            <person name="McRose D."/>
            <person name="Mock T."/>
            <person name="Neilson J.A."/>
            <person name="Onodera N.T."/>
            <person name="Poole A.M."/>
            <person name="Pritham E.J."/>
            <person name="Richards T.A."/>
            <person name="Rocap G."/>
            <person name="Roy S.W."/>
            <person name="Sarai C."/>
            <person name="Schaack S."/>
            <person name="Shirato S."/>
            <person name="Slamovits C.H."/>
            <person name="Spencer D.F."/>
            <person name="Suzuki S."/>
            <person name="Worden A.Z."/>
            <person name="Zauner S."/>
            <person name="Barry K."/>
            <person name="Bell C."/>
            <person name="Bharti A.K."/>
            <person name="Crow J.A."/>
            <person name="Grimwood J."/>
            <person name="Kramer R."/>
            <person name="Lindquist E."/>
            <person name="Lucas S."/>
            <person name="Salamov A."/>
            <person name="McFadden G.I."/>
            <person name="Lane C.E."/>
            <person name="Keeling P.J."/>
            <person name="Gray M.W."/>
            <person name="Grigoriev I.V."/>
            <person name="Archibald J.M."/>
        </authorList>
    </citation>
    <scope>NUCLEOTIDE SEQUENCE</scope>
    <source>
        <strain evidence="4">CCMP2712</strain>
    </source>
</reference>
<evidence type="ECO:0000313" key="3">
    <source>
        <dbReference type="EnsemblProtists" id="EKX33505"/>
    </source>
</evidence>
<keyword evidence="4" id="KW-1185">Reference proteome</keyword>
<gene>
    <name evidence="2" type="ORF">GUITHDRAFT_156017</name>
</gene>
<organism evidence="2">
    <name type="scientific">Guillardia theta (strain CCMP2712)</name>
    <name type="common">Cryptophyte</name>
    <dbReference type="NCBI Taxonomy" id="905079"/>
    <lineage>
        <taxon>Eukaryota</taxon>
        <taxon>Cryptophyceae</taxon>
        <taxon>Pyrenomonadales</taxon>
        <taxon>Geminigeraceae</taxon>
        <taxon>Guillardia</taxon>
    </lineage>
</organism>
<proteinExistence type="predicted"/>
<feature type="region of interest" description="Disordered" evidence="1">
    <location>
        <begin position="1"/>
        <end position="81"/>
    </location>
</feature>
<evidence type="ECO:0000313" key="4">
    <source>
        <dbReference type="Proteomes" id="UP000011087"/>
    </source>
</evidence>
<name>L1ICD9_GUITC</name>
<protein>
    <submittedName>
        <fullName evidence="2 3">Uncharacterized protein</fullName>
    </submittedName>
</protein>
<dbReference type="EnsemblProtists" id="EKX33505">
    <property type="protein sequence ID" value="EKX33505"/>
    <property type="gene ID" value="GUITHDRAFT_156017"/>
</dbReference>
<feature type="region of interest" description="Disordered" evidence="1">
    <location>
        <begin position="163"/>
        <end position="185"/>
    </location>
</feature>
<evidence type="ECO:0000313" key="2">
    <source>
        <dbReference type="EMBL" id="EKX33505.1"/>
    </source>
</evidence>
<dbReference type="KEGG" id="gtt:GUITHDRAFT_156017"/>
<evidence type="ECO:0000256" key="1">
    <source>
        <dbReference type="SAM" id="MobiDB-lite"/>
    </source>
</evidence>
<feature type="region of interest" description="Disordered" evidence="1">
    <location>
        <begin position="94"/>
        <end position="129"/>
    </location>
</feature>
<dbReference type="AlphaFoldDB" id="L1ICD9"/>
<feature type="non-terminal residue" evidence="2">
    <location>
        <position position="1"/>
    </location>
</feature>
<feature type="compositionally biased region" description="Polar residues" evidence="1">
    <location>
        <begin position="56"/>
        <end position="67"/>
    </location>
</feature>
<sequence>MIQLGTTSLARPPTRTSLPSLPPPDRTRLGPELPPTSQPTTRPRASPSRARGKARGNTSSCMASSLRTALALPRPTGSRRRLQSDSFRLVLALTAPPPPSPLGLFSSPKSIASREPLPRPRSPVLSTSSRKLSLCLKTGRTPSVSRCFPGPVGTLYPTRCWQRRRRRLRGRKEGRPRGRRGRRRS</sequence>
<accession>L1ICD9</accession>
<dbReference type="GeneID" id="17290237"/>